<proteinExistence type="predicted"/>
<dbReference type="InterPro" id="IPR012334">
    <property type="entry name" value="Pectin_lyas_fold"/>
</dbReference>
<dbReference type="InterPro" id="IPR011050">
    <property type="entry name" value="Pectin_lyase_fold/virulence"/>
</dbReference>
<evidence type="ECO:0000313" key="1">
    <source>
        <dbReference type="EMBL" id="GAA1944255.1"/>
    </source>
</evidence>
<evidence type="ECO:0000313" key="2">
    <source>
        <dbReference type="Proteomes" id="UP001499933"/>
    </source>
</evidence>
<comment type="caution">
    <text evidence="1">The sequence shown here is derived from an EMBL/GenBank/DDBJ whole genome shotgun (WGS) entry which is preliminary data.</text>
</comment>
<organism evidence="1 2">
    <name type="scientific">Microbacterium deminutum</name>
    <dbReference type="NCBI Taxonomy" id="344164"/>
    <lineage>
        <taxon>Bacteria</taxon>
        <taxon>Bacillati</taxon>
        <taxon>Actinomycetota</taxon>
        <taxon>Actinomycetes</taxon>
        <taxon>Micrococcales</taxon>
        <taxon>Microbacteriaceae</taxon>
        <taxon>Microbacterium</taxon>
    </lineage>
</organism>
<keyword evidence="2" id="KW-1185">Reference proteome</keyword>
<dbReference type="Proteomes" id="UP001499933">
    <property type="component" value="Unassembled WGS sequence"/>
</dbReference>
<protein>
    <submittedName>
        <fullName evidence="1">Uncharacterized protein</fullName>
    </submittedName>
</protein>
<name>A0ABN2Q4K0_9MICO</name>
<dbReference type="Gene3D" id="2.160.20.10">
    <property type="entry name" value="Single-stranded right-handed beta-helix, Pectin lyase-like"/>
    <property type="match status" value="1"/>
</dbReference>
<sequence length="548" mass="57137">MKNKRMDLPDDSSSRRSFLRGFALVGAATITRAAAGGVPAQAAESTALAGDGMTDDGPALQRIFDAGRQPEFVSNRTYLLNSPVFLDRPSSLAMFVLELNGATLLLGPRLPTTDAFWRDKATRWAFFPNTVRRALSDGQVNVSPGTRASGTGTGALVSLIVRDGTVEGRGANAGFAFANRTGAKFESVVLHGARTLLSWHDYSDANVFLQCHNREGGRAGSVLVEQISPGDGLRMESCKSDAAVGLARLKYCRGAEIVGTVTGRIELEACSAIQIRGGHQETPIVNETIIDIRSSDVVIDTTALYLARGRPDEALPPAVRITDTGTPASSVVLRDCTEVRALVTTDEKLGNVLSIDRAVLGTRVEARGLTSVVSVRKKGGVWSKSVGSSMGGSGGVSPALASSLDTVATGDFRLSNPGTGWVVAPTTPTPSFTGVAPTISGLAATDDIGGTLGSAGYRYRAQGRLPGGKLTPASDFSPVVASRSGALRFLVLPGGGPQELRIWRFLGASTTPNGYLDVAAASTTHTIYDTGSSANGFLWKPGTAKAAP</sequence>
<reference evidence="1 2" key="1">
    <citation type="journal article" date="2019" name="Int. J. Syst. Evol. Microbiol.">
        <title>The Global Catalogue of Microorganisms (GCM) 10K type strain sequencing project: providing services to taxonomists for standard genome sequencing and annotation.</title>
        <authorList>
            <consortium name="The Broad Institute Genomics Platform"/>
            <consortium name="The Broad Institute Genome Sequencing Center for Infectious Disease"/>
            <person name="Wu L."/>
            <person name="Ma J."/>
        </authorList>
    </citation>
    <scope>NUCLEOTIDE SEQUENCE [LARGE SCALE GENOMIC DNA]</scope>
    <source>
        <strain evidence="1 2">JCM 14901</strain>
    </source>
</reference>
<gene>
    <name evidence="1" type="ORF">GCM10009776_02530</name>
</gene>
<dbReference type="SUPFAM" id="SSF51126">
    <property type="entry name" value="Pectin lyase-like"/>
    <property type="match status" value="1"/>
</dbReference>
<accession>A0ABN2Q4K0</accession>
<dbReference type="PROSITE" id="PS51318">
    <property type="entry name" value="TAT"/>
    <property type="match status" value="1"/>
</dbReference>
<dbReference type="EMBL" id="BAAAOG010000001">
    <property type="protein sequence ID" value="GAA1944255.1"/>
    <property type="molecule type" value="Genomic_DNA"/>
</dbReference>
<dbReference type="InterPro" id="IPR006311">
    <property type="entry name" value="TAT_signal"/>
</dbReference>
<dbReference type="RefSeq" id="WP_344090361.1">
    <property type="nucleotide sequence ID" value="NZ_BAAAOG010000001.1"/>
</dbReference>